<organism evidence="2">
    <name type="scientific">uncultured bacterium esnapd14</name>
    <dbReference type="NCBI Taxonomy" id="1366594"/>
    <lineage>
        <taxon>Bacteria</taxon>
        <taxon>environmental samples</taxon>
    </lineage>
</organism>
<proteinExistence type="predicted"/>
<protein>
    <submittedName>
        <fullName evidence="2">Uncharacterized protein</fullName>
    </submittedName>
</protein>
<feature type="signal peptide" evidence="1">
    <location>
        <begin position="1"/>
        <end position="21"/>
    </location>
</feature>
<name>S5UCQ6_9BACT</name>
<feature type="chain" id="PRO_5004533007" evidence="1">
    <location>
        <begin position="22"/>
        <end position="134"/>
    </location>
</feature>
<keyword evidence="1" id="KW-0732">Signal</keyword>
<sequence>MLLATMVVIAASVAVPTSATAALDVSGTWWSVDREGVEQTMTIERTSNVDQYRVHATSAKSSVCGGMEANASGLGYMPRESSEMTVEYRVNCMMESVAVCSFAAKTAYNFDPERSSLRDQFDVTWRRISEPVNG</sequence>
<evidence type="ECO:0000256" key="1">
    <source>
        <dbReference type="SAM" id="SignalP"/>
    </source>
</evidence>
<dbReference type="EMBL" id="KF264553">
    <property type="protein sequence ID" value="AGS49702.1"/>
    <property type="molecule type" value="Genomic_DNA"/>
</dbReference>
<evidence type="ECO:0000313" key="2">
    <source>
        <dbReference type="EMBL" id="AGS49702.1"/>
    </source>
</evidence>
<dbReference type="AlphaFoldDB" id="S5UCQ6"/>
<accession>S5UCQ6</accession>
<reference evidence="2" key="1">
    <citation type="journal article" date="2013" name="Proc. Natl. Acad. Sci. U.S.A.">
        <title>Mapping gene clusters within arrayed metagenomic libraries to expand the structural diversity of biomedically relevant natural products.</title>
        <authorList>
            <person name="Owen J.G."/>
            <person name="Reddy B.V."/>
            <person name="Ternei M.A."/>
            <person name="Charlop-Powers Z."/>
            <person name="Calle P.Y."/>
            <person name="Kim J.H."/>
            <person name="Brady S.F."/>
        </authorList>
    </citation>
    <scope>NUCLEOTIDE SEQUENCE</scope>
</reference>